<evidence type="ECO:0000313" key="2">
    <source>
        <dbReference type="EMBL" id="SNQ49186.1"/>
    </source>
</evidence>
<dbReference type="SMART" id="SM00028">
    <property type="entry name" value="TPR"/>
    <property type="match status" value="4"/>
</dbReference>
<dbReference type="Proteomes" id="UP000234331">
    <property type="component" value="Unassembled WGS sequence"/>
</dbReference>
<organism evidence="2 3">
    <name type="scientific">Frankia canadensis</name>
    <dbReference type="NCBI Taxonomy" id="1836972"/>
    <lineage>
        <taxon>Bacteria</taxon>
        <taxon>Bacillati</taxon>
        <taxon>Actinomycetota</taxon>
        <taxon>Actinomycetes</taxon>
        <taxon>Frankiales</taxon>
        <taxon>Frankiaceae</taxon>
        <taxon>Frankia</taxon>
    </lineage>
</organism>
<reference evidence="2 3" key="1">
    <citation type="submission" date="2017-06" db="EMBL/GenBank/DDBJ databases">
        <authorList>
            <person name="Kim H.J."/>
            <person name="Triplett B.A."/>
        </authorList>
    </citation>
    <scope>NUCLEOTIDE SEQUENCE [LARGE SCALE GENOMIC DNA]</scope>
    <source>
        <strain evidence="2">FRACA_ARgP5</strain>
    </source>
</reference>
<keyword evidence="3" id="KW-1185">Reference proteome</keyword>
<dbReference type="InterPro" id="IPR011990">
    <property type="entry name" value="TPR-like_helical_dom_sf"/>
</dbReference>
<dbReference type="OrthoDB" id="5180013at2"/>
<accession>A0A2I2KU44</accession>
<dbReference type="PROSITE" id="PS50005">
    <property type="entry name" value="TPR"/>
    <property type="match status" value="1"/>
</dbReference>
<gene>
    <name evidence="2" type="ORF">FRACA_3040001</name>
</gene>
<feature type="repeat" description="TPR" evidence="1">
    <location>
        <begin position="254"/>
        <end position="287"/>
    </location>
</feature>
<dbReference type="RefSeq" id="WP_101832731.1">
    <property type="nucleotide sequence ID" value="NZ_FZMO01000229.1"/>
</dbReference>
<dbReference type="EMBL" id="FZMO01000229">
    <property type="protein sequence ID" value="SNQ49186.1"/>
    <property type="molecule type" value="Genomic_DNA"/>
</dbReference>
<name>A0A2I2KU44_9ACTN</name>
<evidence type="ECO:0000256" key="1">
    <source>
        <dbReference type="PROSITE-ProRule" id="PRU00339"/>
    </source>
</evidence>
<keyword evidence="1" id="KW-0802">TPR repeat</keyword>
<dbReference type="AlphaFoldDB" id="A0A2I2KU44"/>
<sequence>MAPPEKIRIFVAMPFSSMGTRASWGEVEEIRRDLFDVVAAHLSDELGRPTELVIEDEKKISAPIHDSMFGEAFDADVYIADLTGDNPNVFLEVGVRWAVRDGVTILVTQNADQHPRFNVGSNRIIPYGSRPAELRRAIAAIVAAASYGLRHADHVDSPVRRHRQHVTLTRAELDDLRGQIARLRGQQAEDLIELAHRSPGQSIVLLTKAVEAHPSFRTYFELGCALRRTAATDDDYARAALALRNATQRQPDHAPAWRELGIALSLGGRLLDASAAFQEAVRIDPADDGTWSNLGGLLRRRARQGSGVFDTALLREALGAYRKAISLAGNDTYPRLNEARIHLLLAAENPGGHDAARASFRRLERLCRFTAEDLQATLDDGAVHPAPLREDLAWKLLDLADCLILSGRGDEGIEAVRTAIAMMPPANRTSYLSSAIEPWQDFLSAGVLDGDETRAVAQAVELASQARDEAAPRLSA</sequence>
<evidence type="ECO:0000313" key="3">
    <source>
        <dbReference type="Proteomes" id="UP000234331"/>
    </source>
</evidence>
<dbReference type="SUPFAM" id="SSF48452">
    <property type="entry name" value="TPR-like"/>
    <property type="match status" value="1"/>
</dbReference>
<protein>
    <submittedName>
        <fullName evidence="2">Putative TPR repeat-containing protein YrrB</fullName>
    </submittedName>
</protein>
<dbReference type="InterPro" id="IPR019734">
    <property type="entry name" value="TPR_rpt"/>
</dbReference>
<proteinExistence type="predicted"/>
<dbReference type="Gene3D" id="1.25.40.10">
    <property type="entry name" value="Tetratricopeptide repeat domain"/>
    <property type="match status" value="1"/>
</dbReference>